<dbReference type="FunFam" id="3.90.1030.10:FF:000001">
    <property type="entry name" value="50S ribosomal protein L17"/>
    <property type="match status" value="1"/>
</dbReference>
<dbReference type="Pfam" id="PF01196">
    <property type="entry name" value="Ribosomal_L17"/>
    <property type="match status" value="1"/>
</dbReference>
<evidence type="ECO:0000313" key="8">
    <source>
        <dbReference type="Proteomes" id="UP000473278"/>
    </source>
</evidence>
<evidence type="ECO:0000256" key="6">
    <source>
        <dbReference type="SAM" id="MobiDB-lite"/>
    </source>
</evidence>
<accession>A0A6M1T211</accession>
<keyword evidence="8" id="KW-1185">Reference proteome</keyword>
<comment type="similarity">
    <text evidence="1 4 5">Belongs to the bacterial ribosomal protein bL17 family.</text>
</comment>
<feature type="compositionally biased region" description="Basic residues" evidence="6">
    <location>
        <begin position="144"/>
        <end position="153"/>
    </location>
</feature>
<evidence type="ECO:0000256" key="4">
    <source>
        <dbReference type="HAMAP-Rule" id="MF_01368"/>
    </source>
</evidence>
<gene>
    <name evidence="4 7" type="primary">rplQ</name>
    <name evidence="7" type="ORF">G3570_16050</name>
</gene>
<dbReference type="PANTHER" id="PTHR14413:SF16">
    <property type="entry name" value="LARGE RIBOSOMAL SUBUNIT PROTEIN BL17M"/>
    <property type="match status" value="1"/>
</dbReference>
<dbReference type="RefSeq" id="WP_165143891.1">
    <property type="nucleotide sequence ID" value="NZ_JAALLT010000008.1"/>
</dbReference>
<keyword evidence="2 4" id="KW-0689">Ribosomal protein</keyword>
<dbReference type="InterPro" id="IPR047859">
    <property type="entry name" value="Ribosomal_bL17_CS"/>
</dbReference>
<dbReference type="GO" id="GO:0003735">
    <property type="term" value="F:structural constituent of ribosome"/>
    <property type="evidence" value="ECO:0007669"/>
    <property type="project" value="InterPro"/>
</dbReference>
<dbReference type="InterPro" id="IPR000456">
    <property type="entry name" value="Ribosomal_bL17"/>
</dbReference>
<organism evidence="7 8">
    <name type="scientific">Halalkalibaculum roseum</name>
    <dbReference type="NCBI Taxonomy" id="2709311"/>
    <lineage>
        <taxon>Bacteria</taxon>
        <taxon>Pseudomonadati</taxon>
        <taxon>Balneolota</taxon>
        <taxon>Balneolia</taxon>
        <taxon>Balneolales</taxon>
        <taxon>Balneolaceae</taxon>
        <taxon>Halalkalibaculum</taxon>
    </lineage>
</organism>
<comment type="subunit">
    <text evidence="4">Part of the 50S ribosomal subunit. Contacts protein L32.</text>
</comment>
<evidence type="ECO:0000256" key="1">
    <source>
        <dbReference type="ARBA" id="ARBA00008777"/>
    </source>
</evidence>
<evidence type="ECO:0000256" key="3">
    <source>
        <dbReference type="ARBA" id="ARBA00023274"/>
    </source>
</evidence>
<sequence length="176" mass="19499">MRHLVKGRKLGRTTSHRAATLSALSVALIKEHRIVTTLPKAKELRTFIEPLITKAKEDTSHNRRQVFSKLKDKQAVSHLFGEISDKVGDRPGGYTRVIKMGSRAGDSADMAVIELVDYNDIKPEDSTKTKRTRRAGKSSSSSTKKSKGTKASKKKETEAKKESKEDESSSGKSEEE</sequence>
<dbReference type="GO" id="GO:0022625">
    <property type="term" value="C:cytosolic large ribosomal subunit"/>
    <property type="evidence" value="ECO:0007669"/>
    <property type="project" value="TreeGrafter"/>
</dbReference>
<comment type="caution">
    <text evidence="7">The sequence shown here is derived from an EMBL/GenBank/DDBJ whole genome shotgun (WGS) entry which is preliminary data.</text>
</comment>
<dbReference type="SUPFAM" id="SSF64263">
    <property type="entry name" value="Prokaryotic ribosomal protein L17"/>
    <property type="match status" value="1"/>
</dbReference>
<dbReference type="GO" id="GO:0006412">
    <property type="term" value="P:translation"/>
    <property type="evidence" value="ECO:0007669"/>
    <property type="project" value="UniProtKB-UniRule"/>
</dbReference>
<dbReference type="PROSITE" id="PS01167">
    <property type="entry name" value="RIBOSOMAL_L17"/>
    <property type="match status" value="1"/>
</dbReference>
<dbReference type="InterPro" id="IPR036373">
    <property type="entry name" value="Ribosomal_bL17_sf"/>
</dbReference>
<evidence type="ECO:0000256" key="5">
    <source>
        <dbReference type="RuleBase" id="RU000660"/>
    </source>
</evidence>
<protein>
    <recommendedName>
        <fullName evidence="4">Large ribosomal subunit protein bL17</fullName>
    </recommendedName>
</protein>
<dbReference type="Proteomes" id="UP000473278">
    <property type="component" value="Unassembled WGS sequence"/>
</dbReference>
<proteinExistence type="inferred from homology"/>
<keyword evidence="3 4" id="KW-0687">Ribonucleoprotein</keyword>
<dbReference type="PANTHER" id="PTHR14413">
    <property type="entry name" value="RIBOSOMAL PROTEIN L17"/>
    <property type="match status" value="1"/>
</dbReference>
<feature type="compositionally biased region" description="Basic and acidic residues" evidence="6">
    <location>
        <begin position="154"/>
        <end position="176"/>
    </location>
</feature>
<dbReference type="EMBL" id="JAALLT010000008">
    <property type="protein sequence ID" value="NGP78156.1"/>
    <property type="molecule type" value="Genomic_DNA"/>
</dbReference>
<evidence type="ECO:0000256" key="2">
    <source>
        <dbReference type="ARBA" id="ARBA00022980"/>
    </source>
</evidence>
<dbReference type="HAMAP" id="MF_01368">
    <property type="entry name" value="Ribosomal_bL17"/>
    <property type="match status" value="1"/>
</dbReference>
<name>A0A6M1T211_9BACT</name>
<dbReference type="Gene3D" id="3.90.1030.10">
    <property type="entry name" value="Ribosomal protein L17"/>
    <property type="match status" value="1"/>
</dbReference>
<feature type="region of interest" description="Disordered" evidence="6">
    <location>
        <begin position="122"/>
        <end position="176"/>
    </location>
</feature>
<dbReference type="NCBIfam" id="TIGR00059">
    <property type="entry name" value="L17"/>
    <property type="match status" value="1"/>
</dbReference>
<evidence type="ECO:0000313" key="7">
    <source>
        <dbReference type="EMBL" id="NGP78156.1"/>
    </source>
</evidence>
<dbReference type="AlphaFoldDB" id="A0A6M1T211"/>
<reference evidence="7 8" key="1">
    <citation type="submission" date="2020-02" db="EMBL/GenBank/DDBJ databases">
        <title>Balneolaceae bacterium YR4-1, complete genome.</title>
        <authorList>
            <person name="Li Y."/>
            <person name="Wu S."/>
        </authorList>
    </citation>
    <scope>NUCLEOTIDE SEQUENCE [LARGE SCALE GENOMIC DNA]</scope>
    <source>
        <strain evidence="7 8">YR4-1</strain>
    </source>
</reference>